<protein>
    <submittedName>
        <fullName evidence="2">Uncharacterized protein</fullName>
    </submittedName>
</protein>
<evidence type="ECO:0000313" key="2">
    <source>
        <dbReference type="EMBL" id="GAA4038700.1"/>
    </source>
</evidence>
<evidence type="ECO:0000313" key="3">
    <source>
        <dbReference type="Proteomes" id="UP001501469"/>
    </source>
</evidence>
<gene>
    <name evidence="2" type="ORF">GCM10022409_25410</name>
</gene>
<comment type="caution">
    <text evidence="2">The sequence shown here is derived from an EMBL/GenBank/DDBJ whole genome shotgun (WGS) entry which is preliminary data.</text>
</comment>
<proteinExistence type="predicted"/>
<evidence type="ECO:0000256" key="1">
    <source>
        <dbReference type="SAM" id="MobiDB-lite"/>
    </source>
</evidence>
<dbReference type="RefSeq" id="WP_345054985.1">
    <property type="nucleotide sequence ID" value="NZ_BAABDK010000017.1"/>
</dbReference>
<keyword evidence="3" id="KW-1185">Reference proteome</keyword>
<accession>A0ABP7U9T0</accession>
<dbReference type="EMBL" id="BAABDK010000017">
    <property type="protein sequence ID" value="GAA4038700.1"/>
    <property type="molecule type" value="Genomic_DNA"/>
</dbReference>
<name>A0ABP7U9T0_9BACT</name>
<sequence>MSTARNQPEKKATVFREQARIAAEAEARLAADPAVQAWLLQFAYDGKNVLREYAEKKASYLVNGPGWLEQEQFRAGWPRQQAYRRLWEIQQKKLFNLQCQWRAGQLELPGVTDGREFKEWGRAIEQCPLLDPVDEDDLALYLRYLASEDCQDLHADALRTTDWQAYESFRHWHLLEEAGSGSPGHDMVRPDLPEGLIDSLGHLFNMFYRYPDWYAFFDLYRGAGPLLRLPQVRFDAPDADDPDADDPDADDPETEAAAPVPATPEPEADQAPDPEPALQYLSAYDLPLTETLLRQFEPPELLHYMRVMEHRPEPDQLTQTAENTYDLLSEISQPVPIAASPDWRVALADAYLAHQRRVVSEALGEVYDEYCLREQTGIAHPAPH</sequence>
<organism evidence="2 3">
    <name type="scientific">Hymenobacter glaciei</name>
    <dbReference type="NCBI Taxonomy" id="877209"/>
    <lineage>
        <taxon>Bacteria</taxon>
        <taxon>Pseudomonadati</taxon>
        <taxon>Bacteroidota</taxon>
        <taxon>Cytophagia</taxon>
        <taxon>Cytophagales</taxon>
        <taxon>Hymenobacteraceae</taxon>
        <taxon>Hymenobacter</taxon>
    </lineage>
</organism>
<dbReference type="Proteomes" id="UP001501469">
    <property type="component" value="Unassembled WGS sequence"/>
</dbReference>
<feature type="region of interest" description="Disordered" evidence="1">
    <location>
        <begin position="234"/>
        <end position="275"/>
    </location>
</feature>
<reference evidence="3" key="1">
    <citation type="journal article" date="2019" name="Int. J. Syst. Evol. Microbiol.">
        <title>The Global Catalogue of Microorganisms (GCM) 10K type strain sequencing project: providing services to taxonomists for standard genome sequencing and annotation.</title>
        <authorList>
            <consortium name="The Broad Institute Genomics Platform"/>
            <consortium name="The Broad Institute Genome Sequencing Center for Infectious Disease"/>
            <person name="Wu L."/>
            <person name="Ma J."/>
        </authorList>
    </citation>
    <scope>NUCLEOTIDE SEQUENCE [LARGE SCALE GENOMIC DNA]</scope>
    <source>
        <strain evidence="3">JCM 17225</strain>
    </source>
</reference>
<feature type="compositionally biased region" description="Acidic residues" evidence="1">
    <location>
        <begin position="237"/>
        <end position="254"/>
    </location>
</feature>